<dbReference type="Pfam" id="PF01061">
    <property type="entry name" value="ABC2_membrane"/>
    <property type="match status" value="1"/>
</dbReference>
<dbReference type="PANTHER" id="PTHR48041">
    <property type="entry name" value="ABC TRANSPORTER G FAMILY MEMBER 28"/>
    <property type="match status" value="1"/>
</dbReference>
<dbReference type="SMART" id="SM00382">
    <property type="entry name" value="AAA"/>
    <property type="match status" value="1"/>
</dbReference>
<dbReference type="InterPro" id="IPR013525">
    <property type="entry name" value="ABC2_TM"/>
</dbReference>
<feature type="transmembrane region" description="Helical" evidence="8">
    <location>
        <begin position="372"/>
        <end position="395"/>
    </location>
</feature>
<dbReference type="InterPro" id="IPR050352">
    <property type="entry name" value="ABCG_transporters"/>
</dbReference>
<keyword evidence="6 8" id="KW-1133">Transmembrane helix</keyword>
<gene>
    <name evidence="10" type="ORF">BSTOLATCC_MIC3685</name>
</gene>
<evidence type="ECO:0000256" key="1">
    <source>
        <dbReference type="ARBA" id="ARBA00004141"/>
    </source>
</evidence>
<dbReference type="InterPro" id="IPR027417">
    <property type="entry name" value="P-loop_NTPase"/>
</dbReference>
<dbReference type="AlphaFoldDB" id="A0AAU9IPK2"/>
<comment type="subcellular location">
    <subcellularLocation>
        <location evidence="1">Membrane</location>
        <topology evidence="1">Multi-pass membrane protein</topology>
    </subcellularLocation>
</comment>
<keyword evidence="2" id="KW-0813">Transport</keyword>
<feature type="transmembrane region" description="Helical" evidence="8">
    <location>
        <begin position="558"/>
        <end position="580"/>
    </location>
</feature>
<dbReference type="InterPro" id="IPR043926">
    <property type="entry name" value="ABCG_dom"/>
</dbReference>
<feature type="transmembrane region" description="Helical" evidence="8">
    <location>
        <begin position="416"/>
        <end position="440"/>
    </location>
</feature>
<dbReference type="GO" id="GO:0016887">
    <property type="term" value="F:ATP hydrolysis activity"/>
    <property type="evidence" value="ECO:0007669"/>
    <property type="project" value="InterPro"/>
</dbReference>
<evidence type="ECO:0000256" key="6">
    <source>
        <dbReference type="ARBA" id="ARBA00022989"/>
    </source>
</evidence>
<proteinExistence type="predicted"/>
<keyword evidence="11" id="KW-1185">Reference proteome</keyword>
<evidence type="ECO:0000256" key="3">
    <source>
        <dbReference type="ARBA" id="ARBA00022692"/>
    </source>
</evidence>
<dbReference type="SUPFAM" id="SSF52540">
    <property type="entry name" value="P-loop containing nucleoside triphosphate hydrolases"/>
    <property type="match status" value="1"/>
</dbReference>
<organism evidence="10 11">
    <name type="scientific">Blepharisma stoltei</name>
    <dbReference type="NCBI Taxonomy" id="1481888"/>
    <lineage>
        <taxon>Eukaryota</taxon>
        <taxon>Sar</taxon>
        <taxon>Alveolata</taxon>
        <taxon>Ciliophora</taxon>
        <taxon>Postciliodesmatophora</taxon>
        <taxon>Heterotrichea</taxon>
        <taxon>Heterotrichida</taxon>
        <taxon>Blepharismidae</taxon>
        <taxon>Blepharisma</taxon>
    </lineage>
</organism>
<dbReference type="InterPro" id="IPR003439">
    <property type="entry name" value="ABC_transporter-like_ATP-bd"/>
</dbReference>
<dbReference type="PANTHER" id="PTHR48041:SF139">
    <property type="entry name" value="PROTEIN SCARLET"/>
    <property type="match status" value="1"/>
</dbReference>
<feature type="transmembrane region" description="Helical" evidence="8">
    <location>
        <begin position="482"/>
        <end position="504"/>
    </location>
</feature>
<dbReference type="GO" id="GO:0140359">
    <property type="term" value="F:ABC-type transporter activity"/>
    <property type="evidence" value="ECO:0007669"/>
    <property type="project" value="InterPro"/>
</dbReference>
<dbReference type="EMBL" id="CAJZBQ010000004">
    <property type="protein sequence ID" value="CAG9311395.1"/>
    <property type="molecule type" value="Genomic_DNA"/>
</dbReference>
<accession>A0AAU9IPK2</accession>
<evidence type="ECO:0000313" key="11">
    <source>
        <dbReference type="Proteomes" id="UP001162131"/>
    </source>
</evidence>
<reference evidence="10" key="1">
    <citation type="submission" date="2021-09" db="EMBL/GenBank/DDBJ databases">
        <authorList>
            <consortium name="AG Swart"/>
            <person name="Singh M."/>
            <person name="Singh A."/>
            <person name="Seah K."/>
            <person name="Emmerich C."/>
        </authorList>
    </citation>
    <scope>NUCLEOTIDE SEQUENCE</scope>
    <source>
        <strain evidence="10">ATCC30299</strain>
    </source>
</reference>
<feature type="domain" description="ABC transporter" evidence="9">
    <location>
        <begin position="21"/>
        <end position="264"/>
    </location>
</feature>
<dbReference type="Pfam" id="PF19055">
    <property type="entry name" value="ABC2_membrane_7"/>
    <property type="match status" value="1"/>
</dbReference>
<keyword evidence="3 8" id="KW-0812">Transmembrane</keyword>
<sequence>MSEISGVDITWQDFSVKGPLSKTEKKRRLKENLPIDDKVIINNVSGTMRAGSFTAIMGPSGCGKTTMLNFLSNRRYYLKGLKVTGDVLVNGNSRKSIDFNSITGYVMQDDVIMESMTVEEVLTFTAKLRLPAEIWKDRIEQVIKDLELHNCRKSEVGGVLKKGISGGEKKRVSIGIEMLTDPAILFLDEPTTGLDSYNSENLVDKLNDLAKKGITVVCTIHQPNSFIYASFDQVLLLAGGYMMFHGDAKDAIKHFGDLGFPCPKFSNPAEHLLGLLSPIDDSYESRMEIFSNAIVPDNEVVEQREVRHALQTKESTFWEELMALGGRILKNLTRNKLIFVFKVVANVIFILLTLMAFYQICDGHSSTSVSDRAGVIFFILVYIAFMAVNSSGAYADEKAMFIREQASKTYRPHAYYLSKLLFEAPVDIIVRVLVIFLVYLGVGLSLDKAEQIFIFVAIAVLVELDARGWGNFLVISIPNIQAASAAAPFLLIVQLLFAGFFINYNNIPDYLIWLEYMSMFKYSWGGAMINEFNTWDQAKCGSNPMCDPNDFYDLKISLGMNILALAILAIGTHGFAYLCLVKLARKFRL</sequence>
<evidence type="ECO:0000256" key="4">
    <source>
        <dbReference type="ARBA" id="ARBA00022741"/>
    </source>
</evidence>
<feature type="transmembrane region" description="Helical" evidence="8">
    <location>
        <begin position="337"/>
        <end position="360"/>
    </location>
</feature>
<keyword evidence="5" id="KW-0067">ATP-binding</keyword>
<evidence type="ECO:0000256" key="2">
    <source>
        <dbReference type="ARBA" id="ARBA00022448"/>
    </source>
</evidence>
<evidence type="ECO:0000256" key="5">
    <source>
        <dbReference type="ARBA" id="ARBA00022840"/>
    </source>
</evidence>
<keyword evidence="7 8" id="KW-0472">Membrane</keyword>
<dbReference type="CDD" id="cd03213">
    <property type="entry name" value="ABCG_EPDR"/>
    <property type="match status" value="1"/>
</dbReference>
<evidence type="ECO:0000256" key="8">
    <source>
        <dbReference type="SAM" id="Phobius"/>
    </source>
</evidence>
<keyword evidence="4" id="KW-0547">Nucleotide-binding</keyword>
<protein>
    <recommendedName>
        <fullName evidence="9">ABC transporter domain-containing protein</fullName>
    </recommendedName>
</protein>
<dbReference type="InterPro" id="IPR003593">
    <property type="entry name" value="AAA+_ATPase"/>
</dbReference>
<evidence type="ECO:0000313" key="10">
    <source>
        <dbReference type="EMBL" id="CAG9311395.1"/>
    </source>
</evidence>
<dbReference type="GO" id="GO:0016020">
    <property type="term" value="C:membrane"/>
    <property type="evidence" value="ECO:0007669"/>
    <property type="project" value="UniProtKB-SubCell"/>
</dbReference>
<feature type="transmembrane region" description="Helical" evidence="8">
    <location>
        <begin position="452"/>
        <end position="470"/>
    </location>
</feature>
<evidence type="ECO:0000259" key="9">
    <source>
        <dbReference type="PROSITE" id="PS50893"/>
    </source>
</evidence>
<dbReference type="GO" id="GO:0005524">
    <property type="term" value="F:ATP binding"/>
    <property type="evidence" value="ECO:0007669"/>
    <property type="project" value="UniProtKB-KW"/>
</dbReference>
<comment type="caution">
    <text evidence="10">The sequence shown here is derived from an EMBL/GenBank/DDBJ whole genome shotgun (WGS) entry which is preliminary data.</text>
</comment>
<dbReference type="InterPro" id="IPR017871">
    <property type="entry name" value="ABC_transporter-like_CS"/>
</dbReference>
<dbReference type="Gene3D" id="3.40.50.300">
    <property type="entry name" value="P-loop containing nucleotide triphosphate hydrolases"/>
    <property type="match status" value="1"/>
</dbReference>
<dbReference type="PROSITE" id="PS00211">
    <property type="entry name" value="ABC_TRANSPORTER_1"/>
    <property type="match status" value="1"/>
</dbReference>
<evidence type="ECO:0000256" key="7">
    <source>
        <dbReference type="ARBA" id="ARBA00023136"/>
    </source>
</evidence>
<dbReference type="Proteomes" id="UP001162131">
    <property type="component" value="Unassembled WGS sequence"/>
</dbReference>
<dbReference type="Pfam" id="PF00005">
    <property type="entry name" value="ABC_tran"/>
    <property type="match status" value="1"/>
</dbReference>
<dbReference type="PROSITE" id="PS50893">
    <property type="entry name" value="ABC_TRANSPORTER_2"/>
    <property type="match status" value="1"/>
</dbReference>
<name>A0AAU9IPK2_9CILI</name>